<feature type="transmembrane region" description="Helical" evidence="8">
    <location>
        <begin position="187"/>
        <end position="211"/>
    </location>
</feature>
<keyword evidence="3" id="KW-0813">Transport</keyword>
<dbReference type="KEGG" id="rpc:RPC_3039"/>
<gene>
    <name evidence="10" type="ordered locus">RPC_3039</name>
</gene>
<dbReference type="InterPro" id="IPR013525">
    <property type="entry name" value="ABC2_TM"/>
</dbReference>
<evidence type="ECO:0000256" key="6">
    <source>
        <dbReference type="ARBA" id="ARBA00022989"/>
    </source>
</evidence>
<protein>
    <submittedName>
        <fullName evidence="10">ABC-2</fullName>
    </submittedName>
</protein>
<dbReference type="InterPro" id="IPR051449">
    <property type="entry name" value="ABC-2_transporter_component"/>
</dbReference>
<dbReference type="GO" id="GO:0005886">
    <property type="term" value="C:plasma membrane"/>
    <property type="evidence" value="ECO:0007669"/>
    <property type="project" value="UniProtKB-SubCell"/>
</dbReference>
<keyword evidence="6 8" id="KW-1133">Transmembrane helix</keyword>
<evidence type="ECO:0000256" key="3">
    <source>
        <dbReference type="ARBA" id="ARBA00022448"/>
    </source>
</evidence>
<sequence length="382" mass="42543">MTTARGRMQARATQKLRRIRALVRKEFYQIIRDPSSMTIGVVMPILMVLLFGYGLSLDVRSVPIAVVVEDFSPETTELVSSFRSSAYFDVRVVTSLHRATQLIQERKLDGIVRIRADFSRQLAMGNTDLQVLVRGTDANTARIVRNYAMGAIRRWQLHRPDSGGALLPPAATIASRMWFNANNDSRYYLVPGVIVLIVTLIGAFLTALVMAREWERGTLESLFVTPVQPGEILLGKTIPYFILGMTGLFLCIGLATLLFDVPLRGSFWILTLVSMLYLLVALGIGLWVSSATRSQFVASQATLLLTFLPALMLSGFLFDLRSMPTAVRWITYLFPARYYVSTLQTLFLAGNVWSIILPNALVLGSIATVLLIFSARATRKIL</sequence>
<feature type="transmembrane region" description="Helical" evidence="8">
    <location>
        <begin position="296"/>
        <end position="318"/>
    </location>
</feature>
<dbReference type="Pfam" id="PF12698">
    <property type="entry name" value="ABC2_membrane_3"/>
    <property type="match status" value="1"/>
</dbReference>
<feature type="transmembrane region" description="Helical" evidence="8">
    <location>
        <begin position="37"/>
        <end position="55"/>
    </location>
</feature>
<name>Q212V2_RHOPB</name>
<dbReference type="PROSITE" id="PS51012">
    <property type="entry name" value="ABC_TM2"/>
    <property type="match status" value="1"/>
</dbReference>
<comment type="subcellular location">
    <subcellularLocation>
        <location evidence="1">Cell membrane</location>
        <topology evidence="1">Multi-pass membrane protein</topology>
    </subcellularLocation>
</comment>
<dbReference type="PANTHER" id="PTHR30294:SF29">
    <property type="entry name" value="MULTIDRUG ABC TRANSPORTER PERMEASE YBHS-RELATED"/>
    <property type="match status" value="1"/>
</dbReference>
<evidence type="ECO:0000256" key="8">
    <source>
        <dbReference type="SAM" id="Phobius"/>
    </source>
</evidence>
<dbReference type="GO" id="GO:0140359">
    <property type="term" value="F:ABC-type transporter activity"/>
    <property type="evidence" value="ECO:0007669"/>
    <property type="project" value="InterPro"/>
</dbReference>
<feature type="domain" description="ABC transmembrane type-2" evidence="9">
    <location>
        <begin position="151"/>
        <end position="381"/>
    </location>
</feature>
<comment type="similarity">
    <text evidence="2">Belongs to the ABC-2 integral membrane protein family.</text>
</comment>
<keyword evidence="5 8" id="KW-0812">Transmembrane</keyword>
<dbReference type="InterPro" id="IPR047817">
    <property type="entry name" value="ABC2_TM_bact-type"/>
</dbReference>
<dbReference type="PANTHER" id="PTHR30294">
    <property type="entry name" value="MEMBRANE COMPONENT OF ABC TRANSPORTER YHHJ-RELATED"/>
    <property type="match status" value="1"/>
</dbReference>
<dbReference type="AlphaFoldDB" id="Q212V2"/>
<evidence type="ECO:0000256" key="5">
    <source>
        <dbReference type="ARBA" id="ARBA00022692"/>
    </source>
</evidence>
<reference evidence="10" key="1">
    <citation type="submission" date="2006-03" db="EMBL/GenBank/DDBJ databases">
        <title>Complete sequence of Rhodopseudomonas palustris BisB18.</title>
        <authorList>
            <consortium name="US DOE Joint Genome Institute"/>
            <person name="Copeland A."/>
            <person name="Lucas S."/>
            <person name="Lapidus A."/>
            <person name="Barry K."/>
            <person name="Detter J.C."/>
            <person name="Glavina del Rio T."/>
            <person name="Hammon N."/>
            <person name="Israni S."/>
            <person name="Dalin E."/>
            <person name="Tice H."/>
            <person name="Pitluck S."/>
            <person name="Chain P."/>
            <person name="Malfatti S."/>
            <person name="Shin M."/>
            <person name="Vergez L."/>
            <person name="Schmutz J."/>
            <person name="Larimer F."/>
            <person name="Land M."/>
            <person name="Hauser L."/>
            <person name="Pelletier D.A."/>
            <person name="Kyrpides N."/>
            <person name="Anderson I."/>
            <person name="Oda Y."/>
            <person name="Harwood C.S."/>
            <person name="Richardson P."/>
        </authorList>
    </citation>
    <scope>NUCLEOTIDE SEQUENCE [LARGE SCALE GENOMIC DNA]</scope>
    <source>
        <strain evidence="10">BisB18</strain>
    </source>
</reference>
<keyword evidence="7 8" id="KW-0472">Membrane</keyword>
<feature type="transmembrane region" description="Helical" evidence="8">
    <location>
        <begin position="266"/>
        <end position="290"/>
    </location>
</feature>
<feature type="transmembrane region" description="Helical" evidence="8">
    <location>
        <begin position="355"/>
        <end position="373"/>
    </location>
</feature>
<dbReference type="STRING" id="316056.RPC_3039"/>
<dbReference type="RefSeq" id="WP_011473479.1">
    <property type="nucleotide sequence ID" value="NC_007925.1"/>
</dbReference>
<feature type="transmembrane region" description="Helical" evidence="8">
    <location>
        <begin position="238"/>
        <end position="259"/>
    </location>
</feature>
<dbReference type="HOGENOM" id="CLU_039483_8_3_5"/>
<proteinExistence type="inferred from homology"/>
<dbReference type="Gene3D" id="3.40.1710.10">
    <property type="entry name" value="abc type-2 transporter like domain"/>
    <property type="match status" value="1"/>
</dbReference>
<evidence type="ECO:0000256" key="1">
    <source>
        <dbReference type="ARBA" id="ARBA00004651"/>
    </source>
</evidence>
<evidence type="ECO:0000256" key="7">
    <source>
        <dbReference type="ARBA" id="ARBA00023136"/>
    </source>
</evidence>
<evidence type="ECO:0000256" key="4">
    <source>
        <dbReference type="ARBA" id="ARBA00022475"/>
    </source>
</evidence>
<evidence type="ECO:0000256" key="2">
    <source>
        <dbReference type="ARBA" id="ARBA00007783"/>
    </source>
</evidence>
<accession>Q212V2</accession>
<organism evidence="10">
    <name type="scientific">Rhodopseudomonas palustris (strain BisB18)</name>
    <dbReference type="NCBI Taxonomy" id="316056"/>
    <lineage>
        <taxon>Bacteria</taxon>
        <taxon>Pseudomonadati</taxon>
        <taxon>Pseudomonadota</taxon>
        <taxon>Alphaproteobacteria</taxon>
        <taxon>Hyphomicrobiales</taxon>
        <taxon>Nitrobacteraceae</taxon>
        <taxon>Rhodopseudomonas</taxon>
    </lineage>
</organism>
<evidence type="ECO:0000313" key="10">
    <source>
        <dbReference type="EMBL" id="ABD88584.1"/>
    </source>
</evidence>
<keyword evidence="4" id="KW-1003">Cell membrane</keyword>
<evidence type="ECO:0000259" key="9">
    <source>
        <dbReference type="PROSITE" id="PS51012"/>
    </source>
</evidence>
<dbReference type="EMBL" id="CP000301">
    <property type="protein sequence ID" value="ABD88584.1"/>
    <property type="molecule type" value="Genomic_DNA"/>
</dbReference>
<dbReference type="eggNOG" id="COG0842">
    <property type="taxonomic scope" value="Bacteria"/>
</dbReference>